<evidence type="ECO:0008006" key="4">
    <source>
        <dbReference type="Google" id="ProtNLM"/>
    </source>
</evidence>
<proteinExistence type="predicted"/>
<protein>
    <recommendedName>
        <fullName evidence="4">Integral membrane protein</fullName>
    </recommendedName>
</protein>
<organism evidence="2 3">
    <name type="scientific">Labedaea rhizosphaerae</name>
    <dbReference type="NCBI Taxonomy" id="598644"/>
    <lineage>
        <taxon>Bacteria</taxon>
        <taxon>Bacillati</taxon>
        <taxon>Actinomycetota</taxon>
        <taxon>Actinomycetes</taxon>
        <taxon>Pseudonocardiales</taxon>
        <taxon>Pseudonocardiaceae</taxon>
        <taxon>Labedaea</taxon>
    </lineage>
</organism>
<evidence type="ECO:0000313" key="2">
    <source>
        <dbReference type="EMBL" id="TDP94854.1"/>
    </source>
</evidence>
<dbReference type="OrthoDB" id="3829870at2"/>
<keyword evidence="1" id="KW-1133">Transmembrane helix</keyword>
<keyword evidence="3" id="KW-1185">Reference proteome</keyword>
<dbReference type="RefSeq" id="WP_133852273.1">
    <property type="nucleotide sequence ID" value="NZ_SNXZ01000005.1"/>
</dbReference>
<name>A0A4R6S6B9_LABRH</name>
<feature type="transmembrane region" description="Helical" evidence="1">
    <location>
        <begin position="61"/>
        <end position="82"/>
    </location>
</feature>
<dbReference type="Proteomes" id="UP000295444">
    <property type="component" value="Unassembled WGS sequence"/>
</dbReference>
<dbReference type="AlphaFoldDB" id="A0A4R6S6B9"/>
<reference evidence="2 3" key="1">
    <citation type="submission" date="2019-03" db="EMBL/GenBank/DDBJ databases">
        <title>Genomic Encyclopedia of Type Strains, Phase IV (KMG-IV): sequencing the most valuable type-strain genomes for metagenomic binning, comparative biology and taxonomic classification.</title>
        <authorList>
            <person name="Goeker M."/>
        </authorList>
    </citation>
    <scope>NUCLEOTIDE SEQUENCE [LARGE SCALE GENOMIC DNA]</scope>
    <source>
        <strain evidence="2 3">DSM 45361</strain>
    </source>
</reference>
<evidence type="ECO:0000313" key="3">
    <source>
        <dbReference type="Proteomes" id="UP000295444"/>
    </source>
</evidence>
<dbReference type="EMBL" id="SNXZ01000005">
    <property type="protein sequence ID" value="TDP94854.1"/>
    <property type="molecule type" value="Genomic_DNA"/>
</dbReference>
<gene>
    <name evidence="2" type="ORF">EV186_10586</name>
</gene>
<sequence>MSRSLRAGLVLLGLISVLDLLTPLVTDGDHPPMPIALGAAVLGLVSLALVVSAWRGAKRAIVPLVAGRVMSALAAVPAVFVAGTPGMLVAAVAAGLAITVTGAALVLAPRIGALR</sequence>
<evidence type="ECO:0000256" key="1">
    <source>
        <dbReference type="SAM" id="Phobius"/>
    </source>
</evidence>
<comment type="caution">
    <text evidence="2">The sequence shown here is derived from an EMBL/GenBank/DDBJ whole genome shotgun (WGS) entry which is preliminary data.</text>
</comment>
<accession>A0A4R6S6B9</accession>
<keyword evidence="1" id="KW-0472">Membrane</keyword>
<feature type="transmembrane region" description="Helical" evidence="1">
    <location>
        <begin position="33"/>
        <end position="54"/>
    </location>
</feature>
<feature type="transmembrane region" description="Helical" evidence="1">
    <location>
        <begin position="88"/>
        <end position="108"/>
    </location>
</feature>
<keyword evidence="1" id="KW-0812">Transmembrane</keyword>